<evidence type="ECO:0008006" key="4">
    <source>
        <dbReference type="Google" id="ProtNLM"/>
    </source>
</evidence>
<sequence length="132" mass="15053">MESVKSIQSFWRRRNYRKIETTKGNEERTVTLGDGGRRTSGMKLVSVKNRVKISPPKGLLAKLRDSYVAAMFSWSGDKPPPSSKKKKNDGKGRRNSKARKVSNKTSDFDKRMILHIYNTVLENPRDPARITS</sequence>
<protein>
    <recommendedName>
        <fullName evidence="4">Ribosomal protein S7</fullName>
    </recommendedName>
</protein>
<dbReference type="PANTHER" id="PTHR33702">
    <property type="entry name" value="BNAA09G40010D PROTEIN"/>
    <property type="match status" value="1"/>
</dbReference>
<dbReference type="AlphaFoldDB" id="A0AAX6DVF0"/>
<keyword evidence="3" id="KW-1185">Reference proteome</keyword>
<dbReference type="Proteomes" id="UP001140949">
    <property type="component" value="Unassembled WGS sequence"/>
</dbReference>
<proteinExistence type="predicted"/>
<organism evidence="2 3">
    <name type="scientific">Iris pallida</name>
    <name type="common">Sweet iris</name>
    <dbReference type="NCBI Taxonomy" id="29817"/>
    <lineage>
        <taxon>Eukaryota</taxon>
        <taxon>Viridiplantae</taxon>
        <taxon>Streptophyta</taxon>
        <taxon>Embryophyta</taxon>
        <taxon>Tracheophyta</taxon>
        <taxon>Spermatophyta</taxon>
        <taxon>Magnoliopsida</taxon>
        <taxon>Liliopsida</taxon>
        <taxon>Asparagales</taxon>
        <taxon>Iridaceae</taxon>
        <taxon>Iridoideae</taxon>
        <taxon>Irideae</taxon>
        <taxon>Iris</taxon>
    </lineage>
</organism>
<gene>
    <name evidence="2" type="ORF">M6B38_226065</name>
</gene>
<evidence type="ECO:0000313" key="3">
    <source>
        <dbReference type="Proteomes" id="UP001140949"/>
    </source>
</evidence>
<dbReference type="PANTHER" id="PTHR33702:SF25">
    <property type="entry name" value="OS05G0575200 PROTEIN"/>
    <property type="match status" value="1"/>
</dbReference>
<feature type="region of interest" description="Disordered" evidence="1">
    <location>
        <begin position="72"/>
        <end position="106"/>
    </location>
</feature>
<reference evidence="2" key="2">
    <citation type="submission" date="2023-04" db="EMBL/GenBank/DDBJ databases">
        <authorList>
            <person name="Bruccoleri R.E."/>
            <person name="Oakeley E.J."/>
            <person name="Faust A.-M."/>
            <person name="Dessus-Babus S."/>
            <person name="Altorfer M."/>
            <person name="Burckhardt D."/>
            <person name="Oertli M."/>
            <person name="Naumann U."/>
            <person name="Petersen F."/>
            <person name="Wong J."/>
        </authorList>
    </citation>
    <scope>NUCLEOTIDE SEQUENCE</scope>
    <source>
        <strain evidence="2">GSM-AAB239-AS_SAM_17_03QT</strain>
        <tissue evidence="2">Leaf</tissue>
    </source>
</reference>
<evidence type="ECO:0000313" key="2">
    <source>
        <dbReference type="EMBL" id="KAJ6795706.1"/>
    </source>
</evidence>
<reference evidence="2" key="1">
    <citation type="journal article" date="2023" name="GigaByte">
        <title>Genome assembly of the bearded iris, Iris pallida Lam.</title>
        <authorList>
            <person name="Bruccoleri R.E."/>
            <person name="Oakeley E.J."/>
            <person name="Faust A.M.E."/>
            <person name="Altorfer M."/>
            <person name="Dessus-Babus S."/>
            <person name="Burckhardt D."/>
            <person name="Oertli M."/>
            <person name="Naumann U."/>
            <person name="Petersen F."/>
            <person name="Wong J."/>
        </authorList>
    </citation>
    <scope>NUCLEOTIDE SEQUENCE</scope>
    <source>
        <strain evidence="2">GSM-AAB239-AS_SAM_17_03QT</strain>
    </source>
</reference>
<evidence type="ECO:0000256" key="1">
    <source>
        <dbReference type="SAM" id="MobiDB-lite"/>
    </source>
</evidence>
<feature type="compositionally biased region" description="Basic residues" evidence="1">
    <location>
        <begin position="83"/>
        <end position="102"/>
    </location>
</feature>
<dbReference type="EMBL" id="JANAVB010041816">
    <property type="protein sequence ID" value="KAJ6795706.1"/>
    <property type="molecule type" value="Genomic_DNA"/>
</dbReference>
<name>A0AAX6DVF0_IRIPA</name>
<comment type="caution">
    <text evidence="2">The sequence shown here is derived from an EMBL/GenBank/DDBJ whole genome shotgun (WGS) entry which is preliminary data.</text>
</comment>
<accession>A0AAX6DVF0</accession>